<evidence type="ECO:0000313" key="2">
    <source>
        <dbReference type="Proteomes" id="UP000749559"/>
    </source>
</evidence>
<keyword evidence="2" id="KW-1185">Reference proteome</keyword>
<dbReference type="Proteomes" id="UP000749559">
    <property type="component" value="Unassembled WGS sequence"/>
</dbReference>
<dbReference type="OrthoDB" id="10064239at2759"/>
<evidence type="ECO:0000313" key="1">
    <source>
        <dbReference type="EMBL" id="CAH1795897.1"/>
    </source>
</evidence>
<accession>A0A8J1XU15</accession>
<reference evidence="1" key="1">
    <citation type="submission" date="2022-03" db="EMBL/GenBank/DDBJ databases">
        <authorList>
            <person name="Martin C."/>
        </authorList>
    </citation>
    <scope>NUCLEOTIDE SEQUENCE</scope>
</reference>
<protein>
    <submittedName>
        <fullName evidence="1">Uncharacterized protein</fullName>
    </submittedName>
</protein>
<proteinExistence type="predicted"/>
<name>A0A8J1XU15_OWEFU</name>
<organism evidence="1 2">
    <name type="scientific">Owenia fusiformis</name>
    <name type="common">Polychaete worm</name>
    <dbReference type="NCBI Taxonomy" id="6347"/>
    <lineage>
        <taxon>Eukaryota</taxon>
        <taxon>Metazoa</taxon>
        <taxon>Spiralia</taxon>
        <taxon>Lophotrochozoa</taxon>
        <taxon>Annelida</taxon>
        <taxon>Polychaeta</taxon>
        <taxon>Sedentaria</taxon>
        <taxon>Canalipalpata</taxon>
        <taxon>Sabellida</taxon>
        <taxon>Oweniida</taxon>
        <taxon>Oweniidae</taxon>
        <taxon>Owenia</taxon>
    </lineage>
</organism>
<gene>
    <name evidence="1" type="ORF">OFUS_LOCUS20366</name>
</gene>
<comment type="caution">
    <text evidence="1">The sequence shown here is derived from an EMBL/GenBank/DDBJ whole genome shotgun (WGS) entry which is preliminary data.</text>
</comment>
<dbReference type="EMBL" id="CAIIXF020000010">
    <property type="protein sequence ID" value="CAH1795897.1"/>
    <property type="molecule type" value="Genomic_DNA"/>
</dbReference>
<dbReference type="AlphaFoldDB" id="A0A8J1XU15"/>
<sequence length="149" mass="17568">MACAIHHLKWRRNILIGQFFEKKVKFNVCNCAKCGERQKIYFRDECVDCFCTWLFTPNHEGYLTIAHNFRKETAYCHYKPPQVLRQGSRIIVLKDPSTGVEFRDTLNYIQLKLADFPKCFGLQAKGEFPHLSHIARNKIRTTMKENCHL</sequence>